<evidence type="ECO:0000256" key="7">
    <source>
        <dbReference type="ARBA" id="ARBA00022946"/>
    </source>
</evidence>
<evidence type="ECO:0000256" key="8">
    <source>
        <dbReference type="ARBA" id="ARBA00023015"/>
    </source>
</evidence>
<evidence type="ECO:0000256" key="9">
    <source>
        <dbReference type="ARBA" id="ARBA00023128"/>
    </source>
</evidence>
<dbReference type="SUPFAM" id="SSF53335">
    <property type="entry name" value="S-adenosyl-L-methionine-dependent methyltransferases"/>
    <property type="match status" value="1"/>
</dbReference>
<keyword evidence="2 11" id="KW-0698">rRNA processing</keyword>
<accession>A0AAQ4EBT2</accession>
<dbReference type="Gene3D" id="3.40.50.150">
    <property type="entry name" value="Vaccinia Virus protein VP39"/>
    <property type="match status" value="1"/>
</dbReference>
<evidence type="ECO:0000256" key="3">
    <source>
        <dbReference type="ARBA" id="ARBA00022603"/>
    </source>
</evidence>
<keyword evidence="3 11" id="KW-0489">Methyltransferase</keyword>
<dbReference type="AlphaFoldDB" id="A0AAQ4EBT2"/>
<dbReference type="GO" id="GO:0000179">
    <property type="term" value="F:rRNA (adenine-N6,N6-)-dimethyltransferase activity"/>
    <property type="evidence" value="ECO:0007669"/>
    <property type="project" value="TreeGrafter"/>
</dbReference>
<keyword evidence="8" id="KW-0805">Transcription regulation</keyword>
<dbReference type="GO" id="GO:0034246">
    <property type="term" value="F:mitochondrial transcription factor activity"/>
    <property type="evidence" value="ECO:0007669"/>
    <property type="project" value="TreeGrafter"/>
</dbReference>
<name>A0AAQ4EBT2_AMBAM</name>
<dbReference type="InterPro" id="IPR001737">
    <property type="entry name" value="KsgA/Erm"/>
</dbReference>
<dbReference type="PANTHER" id="PTHR11727:SF13">
    <property type="entry name" value="DIMETHYLADENOSINE TRANSFERASE 2, MITOCHONDRIAL"/>
    <property type="match status" value="1"/>
</dbReference>
<keyword evidence="13" id="KW-1185">Reference proteome</keyword>
<keyword evidence="5 11" id="KW-0949">S-adenosyl-L-methionine</keyword>
<protein>
    <recommendedName>
        <fullName evidence="11">rRNA adenine N(6)-methyltransferase</fullName>
        <ecNumber evidence="11">2.1.1.-</ecNumber>
    </recommendedName>
</protein>
<evidence type="ECO:0000256" key="4">
    <source>
        <dbReference type="ARBA" id="ARBA00022679"/>
    </source>
</evidence>
<comment type="similarity">
    <text evidence="11">Belongs to the class I-like SAM-binding methyltransferase superfamily. rRNA adenine N(6)-methyltransferase family.</text>
</comment>
<keyword evidence="10" id="KW-0804">Transcription</keyword>
<keyword evidence="7" id="KW-0809">Transit peptide</keyword>
<proteinExistence type="inferred from homology"/>
<evidence type="ECO:0000256" key="5">
    <source>
        <dbReference type="ARBA" id="ARBA00022691"/>
    </source>
</evidence>
<dbReference type="PANTHER" id="PTHR11727">
    <property type="entry name" value="DIMETHYLADENOSINE TRANSFERASE"/>
    <property type="match status" value="1"/>
</dbReference>
<evidence type="ECO:0000313" key="13">
    <source>
        <dbReference type="Proteomes" id="UP001321473"/>
    </source>
</evidence>
<keyword evidence="9" id="KW-0496">Mitochondrion</keyword>
<reference evidence="12 13" key="1">
    <citation type="journal article" date="2023" name="Arcadia Sci">
        <title>De novo assembly of a long-read Amblyomma americanum tick genome.</title>
        <authorList>
            <person name="Chou S."/>
            <person name="Poskanzer K.E."/>
            <person name="Rollins M."/>
            <person name="Thuy-Boun P.S."/>
        </authorList>
    </citation>
    <scope>NUCLEOTIDE SEQUENCE [LARGE SCALE GENOMIC DNA]</scope>
    <source>
        <strain evidence="12">F_SG_1</strain>
        <tissue evidence="12">Salivary glands</tissue>
    </source>
</reference>
<evidence type="ECO:0000256" key="2">
    <source>
        <dbReference type="ARBA" id="ARBA00022552"/>
    </source>
</evidence>
<dbReference type="GO" id="GO:0006391">
    <property type="term" value="P:transcription initiation at mitochondrial promoter"/>
    <property type="evidence" value="ECO:0007669"/>
    <property type="project" value="TreeGrafter"/>
</dbReference>
<evidence type="ECO:0000256" key="1">
    <source>
        <dbReference type="ARBA" id="ARBA00004173"/>
    </source>
</evidence>
<dbReference type="InterPro" id="IPR029063">
    <property type="entry name" value="SAM-dependent_MTases_sf"/>
</dbReference>
<dbReference type="Pfam" id="PF00398">
    <property type="entry name" value="RrnaAD"/>
    <property type="match status" value="1"/>
</dbReference>
<evidence type="ECO:0000256" key="11">
    <source>
        <dbReference type="RuleBase" id="RU362106"/>
    </source>
</evidence>
<gene>
    <name evidence="12" type="ORF">V5799_024692</name>
</gene>
<dbReference type="PIRSF" id="PIRSF027833">
    <property type="entry name" value="MtTFB2"/>
    <property type="match status" value="1"/>
</dbReference>
<organism evidence="12 13">
    <name type="scientific">Amblyomma americanum</name>
    <name type="common">Lone star tick</name>
    <dbReference type="NCBI Taxonomy" id="6943"/>
    <lineage>
        <taxon>Eukaryota</taxon>
        <taxon>Metazoa</taxon>
        <taxon>Ecdysozoa</taxon>
        <taxon>Arthropoda</taxon>
        <taxon>Chelicerata</taxon>
        <taxon>Arachnida</taxon>
        <taxon>Acari</taxon>
        <taxon>Parasitiformes</taxon>
        <taxon>Ixodida</taxon>
        <taxon>Ixodoidea</taxon>
        <taxon>Ixodidae</taxon>
        <taxon>Amblyomminae</taxon>
        <taxon>Amblyomma</taxon>
    </lineage>
</organism>
<dbReference type="GO" id="GO:0003723">
    <property type="term" value="F:RNA binding"/>
    <property type="evidence" value="ECO:0007669"/>
    <property type="project" value="UniProtKB-KW"/>
</dbReference>
<dbReference type="Proteomes" id="UP001321473">
    <property type="component" value="Unassembled WGS sequence"/>
</dbReference>
<comment type="caution">
    <text evidence="12">The sequence shown here is derived from an EMBL/GenBank/DDBJ whole genome shotgun (WGS) entry which is preliminary data.</text>
</comment>
<keyword evidence="4 11" id="KW-0808">Transferase</keyword>
<sequence>MTFKQFQRWPKNFIFDLLAEQLAEWPGGCPPMVLEANAGPGLLSRRLLERDHLPAGTRIRLFEHRSHFLAELKAQVEAWPGRLELVQANLLHMHNHEEQLLEGIPARPWTEEPAAVLVASLSRSREVGFLRYLLHQLPMGTSLFMLGRLPLLVFMSHTEASHITAGRESNFKHYRDISILYQLFFDIKMCGEVSRDLFLPPRGAKQQSPLQLMRLMPRRDLWELVDGTDRLHELVFFVRQNMVRRTAYVLPCLE</sequence>
<evidence type="ECO:0000256" key="10">
    <source>
        <dbReference type="ARBA" id="ARBA00023163"/>
    </source>
</evidence>
<dbReference type="EMBL" id="JARKHS020018889">
    <property type="protein sequence ID" value="KAK8772062.1"/>
    <property type="molecule type" value="Genomic_DNA"/>
</dbReference>
<dbReference type="EC" id="2.1.1.-" evidence="11"/>
<keyword evidence="6" id="KW-0694">RNA-binding</keyword>
<evidence type="ECO:0000313" key="12">
    <source>
        <dbReference type="EMBL" id="KAK8772062.1"/>
    </source>
</evidence>
<comment type="subcellular location">
    <subcellularLocation>
        <location evidence="1">Mitochondrion</location>
    </subcellularLocation>
</comment>
<evidence type="ECO:0000256" key="6">
    <source>
        <dbReference type="ARBA" id="ARBA00022884"/>
    </source>
</evidence>
<dbReference type="GO" id="GO:0005759">
    <property type="term" value="C:mitochondrial matrix"/>
    <property type="evidence" value="ECO:0007669"/>
    <property type="project" value="TreeGrafter"/>
</dbReference>